<evidence type="ECO:0000256" key="9">
    <source>
        <dbReference type="ARBA" id="ARBA00023136"/>
    </source>
</evidence>
<keyword evidence="6" id="KW-0851">Voltage-gated channel</keyword>
<dbReference type="SMART" id="SM00100">
    <property type="entry name" value="cNMP"/>
    <property type="match status" value="1"/>
</dbReference>
<keyword evidence="7 11" id="KW-1133">Transmembrane helix</keyword>
<evidence type="ECO:0000313" key="13">
    <source>
        <dbReference type="EMBL" id="KAI3437586.1"/>
    </source>
</evidence>
<dbReference type="InterPro" id="IPR014710">
    <property type="entry name" value="RmlC-like_jellyroll"/>
</dbReference>
<comment type="similarity">
    <text evidence="2">Belongs to the potassium channel family. Plant (TC 1.A.1.4) subfamily.</text>
</comment>
<dbReference type="InterPro" id="IPR005821">
    <property type="entry name" value="Ion_trans_dom"/>
</dbReference>
<feature type="region of interest" description="Disordered" evidence="10">
    <location>
        <begin position="638"/>
        <end position="696"/>
    </location>
</feature>
<keyword evidence="5" id="KW-0631">Potassium channel</keyword>
<feature type="transmembrane region" description="Helical" evidence="11">
    <location>
        <begin position="365"/>
        <end position="387"/>
    </location>
</feature>
<dbReference type="GO" id="GO:0005249">
    <property type="term" value="F:voltage-gated potassium channel activity"/>
    <property type="evidence" value="ECO:0007669"/>
    <property type="project" value="InterPro"/>
</dbReference>
<sequence length="1158" mass="124787">MAPPSFQPNHAATLEHVGRGPSLRTISLNKNEFDKQAGGGLWRISITARAGPAAAAPSADASPNCAAPLCPGSPGGRLARLSSGPPRRYDAPRSIFGLPIVSCRNRQYMAWSLAVLLVDLTYSAFLLPLSIGFQVNDLAWTWACFVDLAAGLVFATELFLGFSVSFMASNRGEQREVCGGRAVARYYLRYGSFWQDALSTAIWVTQIVLLLVCQVGGAALNEGSSAFQILRIVRMIRFFSVMRQLFVLTIGSGSGSLIPGLHCGPRLAHTLNISYSSAVLLHFVACLWNFIVIREGFSGTFMNPIAALVRRYAADGASLLTAEELAGVPAAERYVVAVYWSLVTMVSLGYGDIVPTNPLEYLVDMAVVAFGVLMFGLALGSMAELVASSSKEARQAQVYRDKMEAVNSWLHGSNIPRPLKLKIRAYYSDVWLRHAGTQQRVADQFQELPHALRQEVAWEQNRRLLCRLPLFRELDDGQRRALAGMMLPVDLTPGQELCVHGEPADCFWMLHQGEVQLFDESDTVACISAPAVLGVEALLQHIYAACAARPYGYRTTTPCTVWEARLEDLMPYLLEHGGVLRALCSRAREQRATQHETQGWLGVDLDGAAAGAAADASGGGSLAAPSGTAASLPLAGAASELQQEGHSHEVGTSGGTDWRRLQHGPHPVPANMSVGDCPAALERQPSSPACDVSQAAARPTATQQAAELPSQGLAGAIQFAGDTECGAPASKGDLLQLSLDVAHRLDALVAELKSSVAAGCLAQHVAAQAQNSGSGGRQHGQAHPGSTGHQQAPARRGQWILFSRLSRTYTLESVAIGLTARKCEQRFGPARGNQGLQRAIQCLQHSPKSGLLSQASPVPRTSHLCPGRIHPRQRMPLRVSAAAGDRQLLQQVPPHPGSELRLDSFYRWAALGRCLVNCTFLVIWQLACTIVAAYAAYLAIEAAFDTVVKGFALDGKDESLDDGVECCLNRKVRGIRSHYDRQEVRAKEPARGNQVHQRGMQCPHRSPKSGLLIRSFLSLLPRPRHCLRRTHPRQRMPLRVFAAAGEKKNQEKELAKPASTQHTSPFPTTTKPAKPDAIPTSTLLTTTKPASTQPTDVISSTSQPTSTLLTTTKPASTKPTAANFPSSQPDAAIVTGVQSKERRHCGLHARGSWQRGAP</sequence>
<keyword evidence="5" id="KW-0630">Potassium</keyword>
<evidence type="ECO:0000256" key="8">
    <source>
        <dbReference type="ARBA" id="ARBA00023065"/>
    </source>
</evidence>
<evidence type="ECO:0000313" key="14">
    <source>
        <dbReference type="Proteomes" id="UP001055712"/>
    </source>
</evidence>
<accession>A0A9D4TXF7</accession>
<evidence type="ECO:0000259" key="12">
    <source>
        <dbReference type="PROSITE" id="PS50042"/>
    </source>
</evidence>
<keyword evidence="6" id="KW-0407">Ion channel</keyword>
<evidence type="ECO:0000256" key="5">
    <source>
        <dbReference type="ARBA" id="ARBA00022826"/>
    </source>
</evidence>
<dbReference type="Gene3D" id="1.10.287.70">
    <property type="match status" value="1"/>
</dbReference>
<keyword evidence="9 11" id="KW-0472">Membrane</keyword>
<evidence type="ECO:0000256" key="10">
    <source>
        <dbReference type="SAM" id="MobiDB-lite"/>
    </source>
</evidence>
<protein>
    <recommendedName>
        <fullName evidence="12">Cyclic nucleotide-binding domain-containing protein</fullName>
    </recommendedName>
</protein>
<reference evidence="13" key="2">
    <citation type="submission" date="2020-11" db="EMBL/GenBank/DDBJ databases">
        <authorList>
            <person name="Cecchin M."/>
            <person name="Marcolungo L."/>
            <person name="Rossato M."/>
            <person name="Girolomoni L."/>
            <person name="Cosentino E."/>
            <person name="Cuine S."/>
            <person name="Li-Beisson Y."/>
            <person name="Delledonne M."/>
            <person name="Ballottari M."/>
        </authorList>
    </citation>
    <scope>NUCLEOTIDE SEQUENCE</scope>
    <source>
        <strain evidence="13">211/11P</strain>
        <tissue evidence="13">Whole cell</tissue>
    </source>
</reference>
<evidence type="ECO:0000256" key="3">
    <source>
        <dbReference type="ARBA" id="ARBA00022448"/>
    </source>
</evidence>
<feature type="transmembrane region" description="Helical" evidence="11">
    <location>
        <begin position="914"/>
        <end position="940"/>
    </location>
</feature>
<organism evidence="13 14">
    <name type="scientific">Chlorella vulgaris</name>
    <name type="common">Green alga</name>
    <dbReference type="NCBI Taxonomy" id="3077"/>
    <lineage>
        <taxon>Eukaryota</taxon>
        <taxon>Viridiplantae</taxon>
        <taxon>Chlorophyta</taxon>
        <taxon>core chlorophytes</taxon>
        <taxon>Trebouxiophyceae</taxon>
        <taxon>Chlorellales</taxon>
        <taxon>Chlorellaceae</taxon>
        <taxon>Chlorella clade</taxon>
        <taxon>Chlorella</taxon>
    </lineage>
</organism>
<dbReference type="PANTHER" id="PTHR45743">
    <property type="entry name" value="POTASSIUM CHANNEL AKT1"/>
    <property type="match status" value="1"/>
</dbReference>
<dbReference type="Gene3D" id="2.60.120.10">
    <property type="entry name" value="Jelly Rolls"/>
    <property type="match status" value="1"/>
</dbReference>
<proteinExistence type="inferred from homology"/>
<comment type="subcellular location">
    <subcellularLocation>
        <location evidence="1">Membrane</location>
        <topology evidence="1">Multi-pass membrane protein</topology>
    </subcellularLocation>
</comment>
<feature type="transmembrane region" description="Helical" evidence="11">
    <location>
        <begin position="200"/>
        <end position="220"/>
    </location>
</feature>
<dbReference type="Pfam" id="PF00027">
    <property type="entry name" value="cNMP_binding"/>
    <property type="match status" value="1"/>
</dbReference>
<evidence type="ECO:0000256" key="7">
    <source>
        <dbReference type="ARBA" id="ARBA00022989"/>
    </source>
</evidence>
<keyword evidence="5" id="KW-0633">Potassium transport</keyword>
<feature type="transmembrane region" description="Helical" evidence="11">
    <location>
        <begin position="334"/>
        <end position="353"/>
    </location>
</feature>
<feature type="transmembrane region" description="Helical" evidence="11">
    <location>
        <begin position="273"/>
        <end position="293"/>
    </location>
</feature>
<name>A0A9D4TXF7_CHLVU</name>
<feature type="region of interest" description="Disordered" evidence="10">
    <location>
        <begin position="770"/>
        <end position="794"/>
    </location>
</feature>
<feature type="domain" description="Cyclic nucleotide-binding" evidence="12">
    <location>
        <begin position="470"/>
        <end position="590"/>
    </location>
</feature>
<reference evidence="13" key="1">
    <citation type="journal article" date="2019" name="Plant J.">
        <title>Chlorella vulgaris genome assembly and annotation reveals the molecular basis for metabolic acclimation to high light conditions.</title>
        <authorList>
            <person name="Cecchin M."/>
            <person name="Marcolungo L."/>
            <person name="Rossato M."/>
            <person name="Girolomoni L."/>
            <person name="Cosentino E."/>
            <person name="Cuine S."/>
            <person name="Li-Beisson Y."/>
            <person name="Delledonne M."/>
            <person name="Ballottari M."/>
        </authorList>
    </citation>
    <scope>NUCLEOTIDE SEQUENCE</scope>
    <source>
        <strain evidence="13">211/11P</strain>
    </source>
</reference>
<dbReference type="Gene3D" id="1.10.287.630">
    <property type="entry name" value="Helix hairpin bin"/>
    <property type="match status" value="1"/>
</dbReference>
<dbReference type="InterPro" id="IPR045319">
    <property type="entry name" value="KAT/AKT"/>
</dbReference>
<feature type="compositionally biased region" description="Low complexity" evidence="10">
    <location>
        <begin position="1099"/>
        <end position="1122"/>
    </location>
</feature>
<comment type="caution">
    <text evidence="13">The sequence shown here is derived from an EMBL/GenBank/DDBJ whole genome shotgun (WGS) entry which is preliminary data.</text>
</comment>
<evidence type="ECO:0000256" key="11">
    <source>
        <dbReference type="SAM" id="Phobius"/>
    </source>
</evidence>
<dbReference type="EMBL" id="SIDB01000001">
    <property type="protein sequence ID" value="KAI3437586.1"/>
    <property type="molecule type" value="Genomic_DNA"/>
</dbReference>
<evidence type="ECO:0000256" key="2">
    <source>
        <dbReference type="ARBA" id="ARBA00007929"/>
    </source>
</evidence>
<dbReference type="Proteomes" id="UP001055712">
    <property type="component" value="Unassembled WGS sequence"/>
</dbReference>
<dbReference type="InterPro" id="IPR018490">
    <property type="entry name" value="cNMP-bd_dom_sf"/>
</dbReference>
<gene>
    <name evidence="13" type="ORF">D9Q98_000039</name>
</gene>
<dbReference type="GO" id="GO:0034702">
    <property type="term" value="C:monoatomic ion channel complex"/>
    <property type="evidence" value="ECO:0007669"/>
    <property type="project" value="UniProtKB-KW"/>
</dbReference>
<dbReference type="SUPFAM" id="SSF51206">
    <property type="entry name" value="cAMP-binding domain-like"/>
    <property type="match status" value="1"/>
</dbReference>
<dbReference type="CDD" id="cd00038">
    <property type="entry name" value="CAP_ED"/>
    <property type="match status" value="1"/>
</dbReference>
<evidence type="ECO:0000256" key="1">
    <source>
        <dbReference type="ARBA" id="ARBA00004141"/>
    </source>
</evidence>
<dbReference type="InterPro" id="IPR000595">
    <property type="entry name" value="cNMP-bd_dom"/>
</dbReference>
<dbReference type="OrthoDB" id="426293at2759"/>
<evidence type="ECO:0000256" key="6">
    <source>
        <dbReference type="ARBA" id="ARBA00022882"/>
    </source>
</evidence>
<evidence type="ECO:0000256" key="4">
    <source>
        <dbReference type="ARBA" id="ARBA00022692"/>
    </source>
</evidence>
<feature type="compositionally biased region" description="Polar residues" evidence="10">
    <location>
        <begin position="1058"/>
        <end position="1071"/>
    </location>
</feature>
<feature type="region of interest" description="Disordered" evidence="10">
    <location>
        <begin position="982"/>
        <end position="1005"/>
    </location>
</feature>
<keyword evidence="14" id="KW-1185">Reference proteome</keyword>
<dbReference type="Pfam" id="PF00520">
    <property type="entry name" value="Ion_trans"/>
    <property type="match status" value="1"/>
</dbReference>
<dbReference type="PANTHER" id="PTHR45743:SF2">
    <property type="entry name" value="POTASSIUM CHANNEL AKT1"/>
    <property type="match status" value="1"/>
</dbReference>
<feature type="transmembrane region" description="Helical" evidence="11">
    <location>
        <begin position="139"/>
        <end position="162"/>
    </location>
</feature>
<dbReference type="SUPFAM" id="SSF81324">
    <property type="entry name" value="Voltage-gated potassium channels"/>
    <property type="match status" value="1"/>
</dbReference>
<feature type="transmembrane region" description="Helical" evidence="11">
    <location>
        <begin position="108"/>
        <end position="127"/>
    </location>
</feature>
<feature type="transmembrane region" description="Helical" evidence="11">
    <location>
        <begin position="241"/>
        <end position="261"/>
    </location>
</feature>
<feature type="compositionally biased region" description="Polar residues" evidence="10">
    <location>
        <begin position="1079"/>
        <end position="1098"/>
    </location>
</feature>
<feature type="region of interest" description="Disordered" evidence="10">
    <location>
        <begin position="1045"/>
        <end position="1128"/>
    </location>
</feature>
<keyword evidence="8" id="KW-0406">Ion transport</keyword>
<keyword evidence="3" id="KW-0813">Transport</keyword>
<dbReference type="AlphaFoldDB" id="A0A9D4TXF7"/>
<feature type="compositionally biased region" description="Basic and acidic residues" evidence="10">
    <location>
        <begin position="1045"/>
        <end position="1055"/>
    </location>
</feature>
<keyword evidence="4 11" id="KW-0812">Transmembrane</keyword>
<dbReference type="PROSITE" id="PS50042">
    <property type="entry name" value="CNMP_BINDING_3"/>
    <property type="match status" value="1"/>
</dbReference>